<evidence type="ECO:0000256" key="3">
    <source>
        <dbReference type="SAM" id="SignalP"/>
    </source>
</evidence>
<dbReference type="Proteomes" id="UP001161691">
    <property type="component" value="Unassembled WGS sequence"/>
</dbReference>
<feature type="chain" id="PRO_5045526414" evidence="3">
    <location>
        <begin position="23"/>
        <end position="524"/>
    </location>
</feature>
<dbReference type="Gene3D" id="3.40.190.10">
    <property type="entry name" value="Periplasmic binding protein-like II"/>
    <property type="match status" value="2"/>
</dbReference>
<evidence type="ECO:0000313" key="4">
    <source>
        <dbReference type="EMBL" id="MDI4649978.1"/>
    </source>
</evidence>
<dbReference type="InterPro" id="IPR050490">
    <property type="entry name" value="Bact_solute-bd_prot1"/>
</dbReference>
<evidence type="ECO:0000313" key="5">
    <source>
        <dbReference type="Proteomes" id="UP001161691"/>
    </source>
</evidence>
<keyword evidence="1 3" id="KW-0732">Signal</keyword>
<dbReference type="PANTHER" id="PTHR43649">
    <property type="entry name" value="ARABINOSE-BINDING PROTEIN-RELATED"/>
    <property type="match status" value="1"/>
</dbReference>
<reference evidence="4" key="1">
    <citation type="submission" date="2023-04" db="EMBL/GenBank/DDBJ databases">
        <title>Comparative genomic analysis of Cohnella hashimotonis sp. nov., isolated from the International Space Station.</title>
        <authorList>
            <person name="Venkateswaran K."/>
            <person name="Simpson A."/>
        </authorList>
    </citation>
    <scope>NUCLEOTIDE SEQUENCE</scope>
    <source>
        <strain evidence="4">F6_2S_P_1</strain>
    </source>
</reference>
<comment type="caution">
    <text evidence="4">The sequence shown here is derived from an EMBL/GenBank/DDBJ whole genome shotgun (WGS) entry which is preliminary data.</text>
</comment>
<gene>
    <name evidence="4" type="ORF">KB449_33930</name>
</gene>
<dbReference type="SUPFAM" id="SSF53850">
    <property type="entry name" value="Periplasmic binding protein-like II"/>
    <property type="match status" value="1"/>
</dbReference>
<protein>
    <submittedName>
        <fullName evidence="4">Extracellular solute-binding protein</fullName>
    </submittedName>
</protein>
<name>A0ABT6TSZ5_9BACL</name>
<evidence type="ECO:0000256" key="2">
    <source>
        <dbReference type="SAM" id="MobiDB-lite"/>
    </source>
</evidence>
<sequence length="524" mass="57382">MKPTIKNAWLATVLLTAITGTAACGGNGNNSATPADNGANGATQASSQGADKTGDSGEPLSIQMFAGLYNEVPDMNDAFWTEWQKQTNTKLNVEWVPSGDLDTKLDLLLASAQLPEVLAAPDFKRPTLINAIKGGAFWDLTPFLGDFSKYPNLKNNVPENAYKYRTIDGKIYSLPGSRSQIDPGIKIRKDWLDKLNIPVPTTLDEYADALVKITKGDPDGNGRADTLGLIGGGVIISDGDASFASAFGAMEPTYNDEGGLIYTNLNPGYTDAIAYFRKMYEMGALSKEFSVMKRTQAQDLFTTGRAASYTRSIWWDKEWEDLIKKNGQPDAKILNLTLKGPKAYAVNLTLGGTGSFLISKKVPEEKVWKLLDYFEKTASTEMSDLAYYGIEGVHHTVEGGQKVLTEQGVKEVNTTSKNAGVLATQKWGKVISASGDKAYNDAKIAEVQNFGEIGSIDPFAYLISDTWNDVWAKYQNEWKSTVTQAIVGQITMDQYKQFVDKINNLPEAKKAYKEFAENFKAMNP</sequence>
<dbReference type="PROSITE" id="PS51257">
    <property type="entry name" value="PROKAR_LIPOPROTEIN"/>
    <property type="match status" value="1"/>
</dbReference>
<accession>A0ABT6TSZ5</accession>
<evidence type="ECO:0000256" key="1">
    <source>
        <dbReference type="ARBA" id="ARBA00022729"/>
    </source>
</evidence>
<dbReference type="EMBL" id="JAGRPV010000001">
    <property type="protein sequence ID" value="MDI4649978.1"/>
    <property type="molecule type" value="Genomic_DNA"/>
</dbReference>
<feature type="region of interest" description="Disordered" evidence="2">
    <location>
        <begin position="34"/>
        <end position="56"/>
    </location>
</feature>
<dbReference type="PANTHER" id="PTHR43649:SF33">
    <property type="entry name" value="POLYGALACTURONAN_RHAMNOGALACTURONAN-BINDING PROTEIN YTCQ"/>
    <property type="match status" value="1"/>
</dbReference>
<proteinExistence type="predicted"/>
<feature type="compositionally biased region" description="Polar residues" evidence="2">
    <location>
        <begin position="40"/>
        <end position="50"/>
    </location>
</feature>
<keyword evidence="5" id="KW-1185">Reference proteome</keyword>
<feature type="signal peptide" evidence="3">
    <location>
        <begin position="1"/>
        <end position="22"/>
    </location>
</feature>
<organism evidence="4 5">
    <name type="scientific">Cohnella hashimotonis</name>
    <dbReference type="NCBI Taxonomy" id="2826895"/>
    <lineage>
        <taxon>Bacteria</taxon>
        <taxon>Bacillati</taxon>
        <taxon>Bacillota</taxon>
        <taxon>Bacilli</taxon>
        <taxon>Bacillales</taxon>
        <taxon>Paenibacillaceae</taxon>
        <taxon>Cohnella</taxon>
    </lineage>
</organism>
<dbReference type="RefSeq" id="WP_282912578.1">
    <property type="nucleotide sequence ID" value="NZ_JAGRPV010000001.1"/>
</dbReference>